<proteinExistence type="predicted"/>
<name>A0A5N1ICZ0_LACJE</name>
<dbReference type="EMBL" id="VYWW01000032">
    <property type="protein sequence ID" value="KAA9321230.1"/>
    <property type="molecule type" value="Genomic_DNA"/>
</dbReference>
<dbReference type="AlphaFoldDB" id="A0A5N1ICZ0"/>
<sequence>MDVAEALARLKFLVRHNKFKMVRRTDKMAMPVSVPLAKELIRQLSIDDFVKHEPNRNNPLQFVWIFKTADEQKYETVKFFV</sequence>
<reference evidence="1 2" key="1">
    <citation type="submission" date="2019-09" db="EMBL/GenBank/DDBJ databases">
        <title>Draft genome sequence assemblies of isolates from the urinary tract.</title>
        <authorList>
            <person name="Mores C.R."/>
            <person name="Putonti C."/>
            <person name="Wolfe A.J."/>
        </authorList>
    </citation>
    <scope>NUCLEOTIDE SEQUENCE [LARGE SCALE GENOMIC DNA]</scope>
    <source>
        <strain evidence="1 2">UMB246</strain>
    </source>
</reference>
<evidence type="ECO:0000313" key="2">
    <source>
        <dbReference type="Proteomes" id="UP000327236"/>
    </source>
</evidence>
<evidence type="ECO:0000313" key="1">
    <source>
        <dbReference type="EMBL" id="KAA9321230.1"/>
    </source>
</evidence>
<dbReference type="OrthoDB" id="2325009at2"/>
<dbReference type="Proteomes" id="UP000327236">
    <property type="component" value="Unassembled WGS sequence"/>
</dbReference>
<protein>
    <submittedName>
        <fullName evidence="1">Uncharacterized protein</fullName>
    </submittedName>
</protein>
<accession>A0A5N1ICZ0</accession>
<organism evidence="1 2">
    <name type="scientific">Lactobacillus jensenii</name>
    <dbReference type="NCBI Taxonomy" id="109790"/>
    <lineage>
        <taxon>Bacteria</taxon>
        <taxon>Bacillati</taxon>
        <taxon>Bacillota</taxon>
        <taxon>Bacilli</taxon>
        <taxon>Lactobacillales</taxon>
        <taxon>Lactobacillaceae</taxon>
        <taxon>Lactobacillus</taxon>
    </lineage>
</organism>
<comment type="caution">
    <text evidence="1">The sequence shown here is derived from an EMBL/GenBank/DDBJ whole genome shotgun (WGS) entry which is preliminary data.</text>
</comment>
<gene>
    <name evidence="1" type="ORF">F6H94_06865</name>
</gene>
<dbReference type="RefSeq" id="WP_006584692.1">
    <property type="nucleotide sequence ID" value="NZ_CATOUX010000001.1"/>
</dbReference>